<dbReference type="InterPro" id="IPR003439">
    <property type="entry name" value="ABC_transporter-like_ATP-bd"/>
</dbReference>
<evidence type="ECO:0000256" key="3">
    <source>
        <dbReference type="ARBA" id="ARBA00022475"/>
    </source>
</evidence>
<dbReference type="PROSITE" id="PS00211">
    <property type="entry name" value="ABC_TRANSPORTER_1"/>
    <property type="match status" value="1"/>
</dbReference>
<organism evidence="11 12">
    <name type="scientific">Sandaracinomonas limnophila</name>
    <dbReference type="NCBI Taxonomy" id="1862386"/>
    <lineage>
        <taxon>Bacteria</taxon>
        <taxon>Pseudomonadati</taxon>
        <taxon>Bacteroidota</taxon>
        <taxon>Cytophagia</taxon>
        <taxon>Cytophagales</taxon>
        <taxon>Flectobacillaceae</taxon>
        <taxon>Sandaracinomonas</taxon>
    </lineage>
</organism>
<sequence>MLEVQNLTMEFPGVKALDGVNLSFEKGKINALLGENGAGKSTLLKILSGVYQGYSGEIRMNGQTVSFPDTIASQAAGIAIIHQELNLFPNLTICENIFLGKEIENKFGLLDKQSMNAICLDLLKQVGVKANPNTRVGDLKVSEQQLIEIAKALHSKASVILMDEPTSALSDQEIDRLHQLIRNWQSQGKTIVYISHKMDELFRITEYYQVLRDGKSIAYGWMKDTTEAQLIAHMVGRNVVIEKKKENYVQKEIAIDVKNLSLRNQDSKISNRLQNIHFKAYKGEILGIFGLMGAGRTELLETLFGLHPEYSDMQIFLHGNVKKIASPADAILNKMAFVTEDRKKDGLVMEQDLTFNISLPNLELFEWLKDEPAKAKAEQYRTDLRIKSSSVEQLCGKLSGGNQQKVILAKWLSTNPEILLLDEPTRGIDIQAKDEIYQLMKQIASKGTCILFASSEIPEILALADRVLVMCNGQIQAELTGDLLNEHNLLKEALPKL</sequence>
<evidence type="ECO:0000256" key="5">
    <source>
        <dbReference type="ARBA" id="ARBA00022737"/>
    </source>
</evidence>
<dbReference type="InterPro" id="IPR017871">
    <property type="entry name" value="ABC_transporter-like_CS"/>
</dbReference>
<evidence type="ECO:0000256" key="2">
    <source>
        <dbReference type="ARBA" id="ARBA00022448"/>
    </source>
</evidence>
<evidence type="ECO:0000256" key="8">
    <source>
        <dbReference type="ARBA" id="ARBA00022967"/>
    </source>
</evidence>
<evidence type="ECO:0000256" key="1">
    <source>
        <dbReference type="ARBA" id="ARBA00004202"/>
    </source>
</evidence>
<keyword evidence="5" id="KW-0677">Repeat</keyword>
<keyword evidence="9" id="KW-0472">Membrane</keyword>
<dbReference type="SMART" id="SM00382">
    <property type="entry name" value="AAA"/>
    <property type="match status" value="2"/>
</dbReference>
<feature type="domain" description="ABC transporter" evidence="10">
    <location>
        <begin position="255"/>
        <end position="497"/>
    </location>
</feature>
<dbReference type="CDD" id="cd03215">
    <property type="entry name" value="ABC_Carb_Monos_II"/>
    <property type="match status" value="1"/>
</dbReference>
<dbReference type="PANTHER" id="PTHR43790">
    <property type="entry name" value="CARBOHYDRATE TRANSPORT ATP-BINDING PROTEIN MG119-RELATED"/>
    <property type="match status" value="1"/>
</dbReference>
<dbReference type="Proteomes" id="UP000282832">
    <property type="component" value="Unassembled WGS sequence"/>
</dbReference>
<dbReference type="SUPFAM" id="SSF52540">
    <property type="entry name" value="P-loop containing nucleoside triphosphate hydrolases"/>
    <property type="match status" value="2"/>
</dbReference>
<keyword evidence="7 11" id="KW-0067">ATP-binding</keyword>
<dbReference type="GO" id="GO:0005524">
    <property type="term" value="F:ATP binding"/>
    <property type="evidence" value="ECO:0007669"/>
    <property type="project" value="UniProtKB-KW"/>
</dbReference>
<dbReference type="GO" id="GO:0005886">
    <property type="term" value="C:plasma membrane"/>
    <property type="evidence" value="ECO:0007669"/>
    <property type="project" value="UniProtKB-SubCell"/>
</dbReference>
<name>A0A437PPK7_9BACT</name>
<dbReference type="OrthoDB" id="1115710at2"/>
<evidence type="ECO:0000313" key="12">
    <source>
        <dbReference type="Proteomes" id="UP000282832"/>
    </source>
</evidence>
<keyword evidence="4" id="KW-0762">Sugar transport</keyword>
<dbReference type="EMBL" id="SACY01000004">
    <property type="protein sequence ID" value="RVU24044.1"/>
    <property type="molecule type" value="Genomic_DNA"/>
</dbReference>
<dbReference type="CDD" id="cd03216">
    <property type="entry name" value="ABC_Carb_Monos_I"/>
    <property type="match status" value="1"/>
</dbReference>
<dbReference type="Gene3D" id="3.40.50.300">
    <property type="entry name" value="P-loop containing nucleotide triphosphate hydrolases"/>
    <property type="match status" value="2"/>
</dbReference>
<evidence type="ECO:0000256" key="4">
    <source>
        <dbReference type="ARBA" id="ARBA00022597"/>
    </source>
</evidence>
<dbReference type="PANTHER" id="PTHR43790:SF3">
    <property type="entry name" value="D-ALLOSE IMPORT ATP-BINDING PROTEIN ALSA-RELATED"/>
    <property type="match status" value="1"/>
</dbReference>
<evidence type="ECO:0000313" key="11">
    <source>
        <dbReference type="EMBL" id="RVU24044.1"/>
    </source>
</evidence>
<keyword evidence="6" id="KW-0547">Nucleotide-binding</keyword>
<dbReference type="RefSeq" id="WP_127804537.1">
    <property type="nucleotide sequence ID" value="NZ_SACY01000004.1"/>
</dbReference>
<gene>
    <name evidence="11" type="ORF">EOJ36_08945</name>
</gene>
<dbReference type="FunFam" id="3.40.50.300:FF:000127">
    <property type="entry name" value="Ribose import ATP-binding protein RbsA"/>
    <property type="match status" value="1"/>
</dbReference>
<dbReference type="AlphaFoldDB" id="A0A437PPK7"/>
<keyword evidence="8" id="KW-1278">Translocase</keyword>
<comment type="caution">
    <text evidence="11">The sequence shown here is derived from an EMBL/GenBank/DDBJ whole genome shotgun (WGS) entry which is preliminary data.</text>
</comment>
<evidence type="ECO:0000259" key="10">
    <source>
        <dbReference type="PROSITE" id="PS50893"/>
    </source>
</evidence>
<reference evidence="11 12" key="1">
    <citation type="submission" date="2019-01" db="EMBL/GenBank/DDBJ databases">
        <authorList>
            <person name="Chen W.-M."/>
        </authorList>
    </citation>
    <scope>NUCLEOTIDE SEQUENCE [LARGE SCALE GENOMIC DNA]</scope>
    <source>
        <strain evidence="11 12">FSY-15</strain>
    </source>
</reference>
<dbReference type="InterPro" id="IPR027417">
    <property type="entry name" value="P-loop_NTPase"/>
</dbReference>
<dbReference type="InterPro" id="IPR050107">
    <property type="entry name" value="ABC_carbohydrate_import_ATPase"/>
</dbReference>
<comment type="subcellular location">
    <subcellularLocation>
        <location evidence="1">Cell membrane</location>
        <topology evidence="1">Peripheral membrane protein</topology>
    </subcellularLocation>
</comment>
<keyword evidence="2" id="KW-0813">Transport</keyword>
<accession>A0A437PPK7</accession>
<protein>
    <submittedName>
        <fullName evidence="11">Sugar ABC transporter ATP-binding protein</fullName>
    </submittedName>
</protein>
<keyword evidence="3" id="KW-1003">Cell membrane</keyword>
<evidence type="ECO:0000256" key="6">
    <source>
        <dbReference type="ARBA" id="ARBA00022741"/>
    </source>
</evidence>
<dbReference type="InterPro" id="IPR003593">
    <property type="entry name" value="AAA+_ATPase"/>
</dbReference>
<dbReference type="PROSITE" id="PS50893">
    <property type="entry name" value="ABC_TRANSPORTER_2"/>
    <property type="match status" value="2"/>
</dbReference>
<evidence type="ECO:0000256" key="7">
    <source>
        <dbReference type="ARBA" id="ARBA00022840"/>
    </source>
</evidence>
<feature type="domain" description="ABC transporter" evidence="10">
    <location>
        <begin position="2"/>
        <end position="238"/>
    </location>
</feature>
<dbReference type="GO" id="GO:0016887">
    <property type="term" value="F:ATP hydrolysis activity"/>
    <property type="evidence" value="ECO:0007669"/>
    <property type="project" value="InterPro"/>
</dbReference>
<dbReference type="Pfam" id="PF00005">
    <property type="entry name" value="ABC_tran"/>
    <property type="match status" value="2"/>
</dbReference>
<evidence type="ECO:0000256" key="9">
    <source>
        <dbReference type="ARBA" id="ARBA00023136"/>
    </source>
</evidence>
<proteinExistence type="predicted"/>
<keyword evidence="12" id="KW-1185">Reference proteome</keyword>